<evidence type="ECO:0000256" key="3">
    <source>
        <dbReference type="ARBA" id="ARBA00022989"/>
    </source>
</evidence>
<dbReference type="InterPro" id="IPR052165">
    <property type="entry name" value="Membrane_assoc_protease"/>
</dbReference>
<evidence type="ECO:0000259" key="6">
    <source>
        <dbReference type="Pfam" id="PF01957"/>
    </source>
</evidence>
<dbReference type="SUPFAM" id="SSF141322">
    <property type="entry name" value="NfeD domain-like"/>
    <property type="match status" value="1"/>
</dbReference>
<reference evidence="7" key="1">
    <citation type="submission" date="2023-11" db="EMBL/GenBank/DDBJ databases">
        <title>Scrofimicrobium hongkongense sp. nov., isolated from a patient with peritonitis.</title>
        <authorList>
            <person name="Lao H.Y."/>
            <person name="Wong A.Y.P."/>
            <person name="Ng T.L."/>
            <person name="Wong R.Y.L."/>
            <person name="Yau M.C.Y."/>
            <person name="Lam J.Y.W."/>
            <person name="Siu G.K.H."/>
        </authorList>
    </citation>
    <scope>NUCLEOTIDE SEQUENCE</scope>
    <source>
        <strain evidence="7">R131</strain>
    </source>
</reference>
<dbReference type="RefSeq" id="WP_350259077.1">
    <property type="nucleotide sequence ID" value="NZ_CP138335.1"/>
</dbReference>
<dbReference type="InterPro" id="IPR012340">
    <property type="entry name" value="NA-bd_OB-fold"/>
</dbReference>
<keyword evidence="3 5" id="KW-1133">Transmembrane helix</keyword>
<protein>
    <submittedName>
        <fullName evidence="7">NfeD family protein</fullName>
    </submittedName>
</protein>
<organism evidence="7">
    <name type="scientific">Scrofimicrobium appendicitidis</name>
    <dbReference type="NCBI Taxonomy" id="3079930"/>
    <lineage>
        <taxon>Bacteria</taxon>
        <taxon>Bacillati</taxon>
        <taxon>Actinomycetota</taxon>
        <taxon>Actinomycetes</taxon>
        <taxon>Actinomycetales</taxon>
        <taxon>Actinomycetaceae</taxon>
        <taxon>Scrofimicrobium</taxon>
    </lineage>
</organism>
<proteinExistence type="predicted"/>
<comment type="subcellular location">
    <subcellularLocation>
        <location evidence="1">Membrane</location>
        <topology evidence="1">Multi-pass membrane protein</topology>
    </subcellularLocation>
</comment>
<accession>A0AAU7VA09</accession>
<keyword evidence="2 5" id="KW-0812">Transmembrane</keyword>
<dbReference type="InterPro" id="IPR002810">
    <property type="entry name" value="NfeD-like_C"/>
</dbReference>
<evidence type="ECO:0000313" key="7">
    <source>
        <dbReference type="EMBL" id="XBW08877.1"/>
    </source>
</evidence>
<sequence>MVVGWFIAALVLGIIELLSVDLFFLTLAIAAVAGGVAGALGAEIWLQIVVFVVVSILLLIFIRPWAKRHLERSTPQIHTNAQALIGKSAVVTQTLEGSAGRVQLDGSEWSARGEGERVIAAGTQVWVVAIDGATAIVTPDQPQ</sequence>
<gene>
    <name evidence="7" type="ORF">SAC06_04810</name>
</gene>
<dbReference type="EMBL" id="CP138335">
    <property type="protein sequence ID" value="XBW08877.1"/>
    <property type="molecule type" value="Genomic_DNA"/>
</dbReference>
<evidence type="ECO:0000256" key="4">
    <source>
        <dbReference type="ARBA" id="ARBA00023136"/>
    </source>
</evidence>
<dbReference type="PANTHER" id="PTHR33507:SF3">
    <property type="entry name" value="INNER MEMBRANE PROTEIN YBBJ"/>
    <property type="match status" value="1"/>
</dbReference>
<evidence type="ECO:0000256" key="5">
    <source>
        <dbReference type="SAM" id="Phobius"/>
    </source>
</evidence>
<dbReference type="Gene3D" id="2.40.50.140">
    <property type="entry name" value="Nucleic acid-binding proteins"/>
    <property type="match status" value="1"/>
</dbReference>
<dbReference type="GO" id="GO:0005886">
    <property type="term" value="C:plasma membrane"/>
    <property type="evidence" value="ECO:0007669"/>
    <property type="project" value="TreeGrafter"/>
</dbReference>
<feature type="transmembrane region" description="Helical" evidence="5">
    <location>
        <begin position="44"/>
        <end position="62"/>
    </location>
</feature>
<feature type="domain" description="NfeD-like C-terminal" evidence="6">
    <location>
        <begin position="81"/>
        <end position="139"/>
    </location>
</feature>
<dbReference type="Pfam" id="PF01957">
    <property type="entry name" value="NfeD"/>
    <property type="match status" value="1"/>
</dbReference>
<evidence type="ECO:0000256" key="2">
    <source>
        <dbReference type="ARBA" id="ARBA00022692"/>
    </source>
</evidence>
<name>A0AAU7VA09_9ACTO</name>
<dbReference type="AlphaFoldDB" id="A0AAU7VA09"/>
<keyword evidence="4 5" id="KW-0472">Membrane</keyword>
<dbReference type="KEGG" id="sapp:SAC06_04810"/>
<dbReference type="PANTHER" id="PTHR33507">
    <property type="entry name" value="INNER MEMBRANE PROTEIN YBBJ"/>
    <property type="match status" value="1"/>
</dbReference>
<evidence type="ECO:0000256" key="1">
    <source>
        <dbReference type="ARBA" id="ARBA00004141"/>
    </source>
</evidence>
<feature type="transmembrane region" description="Helical" evidence="5">
    <location>
        <begin position="7"/>
        <end position="32"/>
    </location>
</feature>